<dbReference type="InParanoid" id="F0ZQ46"/>
<protein>
    <submittedName>
        <fullName evidence="1">Uncharacterized protein</fullName>
    </submittedName>
</protein>
<dbReference type="EMBL" id="GL871119">
    <property type="protein sequence ID" value="EGC33946.1"/>
    <property type="molecule type" value="Genomic_DNA"/>
</dbReference>
<evidence type="ECO:0000313" key="2">
    <source>
        <dbReference type="Proteomes" id="UP000001064"/>
    </source>
</evidence>
<dbReference type="KEGG" id="dpp:DICPUDRAFT_80312"/>
<accession>F0ZQ46</accession>
<reference evidence="2" key="1">
    <citation type="journal article" date="2011" name="Genome Biol.">
        <title>Comparative genomics of the social amoebae Dictyostelium discoideum and Dictyostelium purpureum.</title>
        <authorList>
            <consortium name="US DOE Joint Genome Institute (JGI-PGF)"/>
            <person name="Sucgang R."/>
            <person name="Kuo A."/>
            <person name="Tian X."/>
            <person name="Salerno W."/>
            <person name="Parikh A."/>
            <person name="Feasley C.L."/>
            <person name="Dalin E."/>
            <person name="Tu H."/>
            <person name="Huang E."/>
            <person name="Barry K."/>
            <person name="Lindquist E."/>
            <person name="Shapiro H."/>
            <person name="Bruce D."/>
            <person name="Schmutz J."/>
            <person name="Salamov A."/>
            <person name="Fey P."/>
            <person name="Gaudet P."/>
            <person name="Anjard C."/>
            <person name="Babu M.M."/>
            <person name="Basu S."/>
            <person name="Bushmanova Y."/>
            <person name="van der Wel H."/>
            <person name="Katoh-Kurasawa M."/>
            <person name="Dinh C."/>
            <person name="Coutinho P.M."/>
            <person name="Saito T."/>
            <person name="Elias M."/>
            <person name="Schaap P."/>
            <person name="Kay R.R."/>
            <person name="Henrissat B."/>
            <person name="Eichinger L."/>
            <person name="Rivero F."/>
            <person name="Putnam N.H."/>
            <person name="West C.M."/>
            <person name="Loomis W.F."/>
            <person name="Chisholm R.L."/>
            <person name="Shaulsky G."/>
            <person name="Strassmann J.E."/>
            <person name="Queller D.C."/>
            <person name="Kuspa A."/>
            <person name="Grigoriev I.V."/>
        </authorList>
    </citation>
    <scope>NUCLEOTIDE SEQUENCE [LARGE SCALE GENOMIC DNA]</scope>
    <source>
        <strain evidence="2">QSDP1</strain>
    </source>
</reference>
<dbReference type="VEuPathDB" id="AmoebaDB:DICPUDRAFT_80312"/>
<sequence>MYMNNNNNIIKNNESKDRSETLFWSVFRNKWLFSKIFSNFTLKDSYTYDQLIYAPSLFNYYSNAVEIVQDKIKSNGYLVFDTIYSHGLLEMAPSIRKDTKENVELLESFFKNRPSISSNVDNSILFAIHHSNLFLFKFIVNYFQLSKKEITTSTSKITSFHFDIEKNISDVKAFKILKYLRENDYFPKIDVDFRYFNIYDKKIKLKYIMKFIELLTEFKGTKDKKSKLETIKAIYEFSEDELKQSIKQLLKSHFSNPNYRLMDAIRHYSILFFEYFNDIEIPAEHHFIFETDENKIVQLFIKRPYHIVHFKKLYKFRYNNDTTKIKKFISNASRSDIRADFFYTSVLITGNMELITYLHSLSSIGLVICGVFPMVYYVSNSLDSPEVANFYYSKFKDYLIYKNLNRCWLYFTNLGALEAVEKNMVTLERKFLVGNFTNQDPLVKKNTLQLDILIRALNNPNVYQVEKGLDINTYNDVIVEYISQKKLDTVIQLFTTFKFKEITFTKLFDGNNQRKLKHLTKWIFDHCHETPTIEVNNAKIVTTFENGNSITFVIPVTHLILSLACIGHYNFLFQIIKSNTTHLLTLVNNMKPESIDAYFEVSFIPITALIECFKYSIDHLKPDSNIKDYCHKLMYIAANESHLPLFTLINSNYSFLLNNKEPTSEDKLCFEKSKLKEILDCAHKSKDQTIYNLLKNYIHIEPEKGIFSLFYKKK</sequence>
<dbReference type="RefSeq" id="XP_003289528.1">
    <property type="nucleotide sequence ID" value="XM_003289480.1"/>
</dbReference>
<dbReference type="GeneID" id="10502654"/>
<evidence type="ECO:0000313" key="1">
    <source>
        <dbReference type="EMBL" id="EGC33946.1"/>
    </source>
</evidence>
<dbReference type="AlphaFoldDB" id="F0ZQ46"/>
<dbReference type="InterPro" id="IPR051904">
    <property type="entry name" value="UPF0746_actin_org"/>
</dbReference>
<dbReference type="PANTHER" id="PTHR32488:SF76">
    <property type="entry name" value="ANKYRIN REPEAT-CONTAINING PROTEIN-RELATED"/>
    <property type="match status" value="1"/>
</dbReference>
<proteinExistence type="predicted"/>
<name>F0ZQ46_DICPU</name>
<keyword evidence="2" id="KW-1185">Reference proteome</keyword>
<dbReference type="Proteomes" id="UP000001064">
    <property type="component" value="Unassembled WGS sequence"/>
</dbReference>
<gene>
    <name evidence="1" type="ORF">DICPUDRAFT_80312</name>
</gene>
<dbReference type="PANTHER" id="PTHR32488">
    <property type="entry name" value="UPF0746 PROTEIN DDB_G0280785-RELATED"/>
    <property type="match status" value="1"/>
</dbReference>
<organism evidence="1 2">
    <name type="scientific">Dictyostelium purpureum</name>
    <name type="common">Slime mold</name>
    <dbReference type="NCBI Taxonomy" id="5786"/>
    <lineage>
        <taxon>Eukaryota</taxon>
        <taxon>Amoebozoa</taxon>
        <taxon>Evosea</taxon>
        <taxon>Eumycetozoa</taxon>
        <taxon>Dictyostelia</taxon>
        <taxon>Dictyosteliales</taxon>
        <taxon>Dictyosteliaceae</taxon>
        <taxon>Dictyostelium</taxon>
    </lineage>
</organism>